<evidence type="ECO:0000313" key="3">
    <source>
        <dbReference type="Proteomes" id="UP001642540"/>
    </source>
</evidence>
<proteinExistence type="predicted"/>
<dbReference type="Proteomes" id="UP001642540">
    <property type="component" value="Unassembled WGS sequence"/>
</dbReference>
<accession>A0ABP1RB36</accession>
<reference evidence="2 3" key="1">
    <citation type="submission" date="2024-08" db="EMBL/GenBank/DDBJ databases">
        <authorList>
            <person name="Cucini C."/>
            <person name="Frati F."/>
        </authorList>
    </citation>
    <scope>NUCLEOTIDE SEQUENCE [LARGE SCALE GENOMIC DNA]</scope>
</reference>
<sequence>MFRGKWKPLPIPIPQPVVTVAATTVAADTTTPAITTPGAATTDGTTTGGSTTDGSTTDGSTTDTTPTVQCLMGMGCYDAGGVPATAGCTGPTGSEMCPDGAGTTTCIFPAQAGQPDCATVTGVPDCSCAPVSPFPTG</sequence>
<protein>
    <submittedName>
        <fullName evidence="2">Uncharacterized protein</fullName>
    </submittedName>
</protein>
<evidence type="ECO:0000256" key="1">
    <source>
        <dbReference type="SAM" id="MobiDB-lite"/>
    </source>
</evidence>
<gene>
    <name evidence="2" type="ORF">ODALV1_LOCUS20560</name>
</gene>
<comment type="caution">
    <text evidence="2">The sequence shown here is derived from an EMBL/GenBank/DDBJ whole genome shotgun (WGS) entry which is preliminary data.</text>
</comment>
<dbReference type="EMBL" id="CAXLJM020000068">
    <property type="protein sequence ID" value="CAL8124310.1"/>
    <property type="molecule type" value="Genomic_DNA"/>
</dbReference>
<organism evidence="2 3">
    <name type="scientific">Orchesella dallaii</name>
    <dbReference type="NCBI Taxonomy" id="48710"/>
    <lineage>
        <taxon>Eukaryota</taxon>
        <taxon>Metazoa</taxon>
        <taxon>Ecdysozoa</taxon>
        <taxon>Arthropoda</taxon>
        <taxon>Hexapoda</taxon>
        <taxon>Collembola</taxon>
        <taxon>Entomobryomorpha</taxon>
        <taxon>Entomobryoidea</taxon>
        <taxon>Orchesellidae</taxon>
        <taxon>Orchesellinae</taxon>
        <taxon>Orchesella</taxon>
    </lineage>
</organism>
<keyword evidence="3" id="KW-1185">Reference proteome</keyword>
<evidence type="ECO:0000313" key="2">
    <source>
        <dbReference type="EMBL" id="CAL8124310.1"/>
    </source>
</evidence>
<name>A0ABP1RB36_9HEXA</name>
<feature type="region of interest" description="Disordered" evidence="1">
    <location>
        <begin position="31"/>
        <end position="64"/>
    </location>
</feature>